<dbReference type="EMBL" id="KV417279">
    <property type="protein sequence ID" value="KZO97491.1"/>
    <property type="molecule type" value="Genomic_DNA"/>
</dbReference>
<feature type="compositionally biased region" description="Polar residues" evidence="1">
    <location>
        <begin position="580"/>
        <end position="595"/>
    </location>
</feature>
<keyword evidence="4" id="KW-1185">Reference proteome</keyword>
<proteinExistence type="predicted"/>
<accession>A0A167N9Q8</accession>
<feature type="region of interest" description="Disordered" evidence="1">
    <location>
        <begin position="1"/>
        <end position="99"/>
    </location>
</feature>
<dbReference type="OrthoDB" id="3358141at2759"/>
<feature type="region of interest" description="Disordered" evidence="1">
    <location>
        <begin position="728"/>
        <end position="756"/>
    </location>
</feature>
<dbReference type="Proteomes" id="UP000076738">
    <property type="component" value="Unassembled WGS sequence"/>
</dbReference>
<gene>
    <name evidence="3" type="ORF">CALVIDRAFT_597418</name>
</gene>
<feature type="compositionally biased region" description="Basic and acidic residues" evidence="1">
    <location>
        <begin position="36"/>
        <end position="46"/>
    </location>
</feature>
<dbReference type="PANTHER" id="PTHR28093:SF1">
    <property type="entry name" value="MORPHOGENESIS-RELATED PROTEIN MSB1"/>
    <property type="match status" value="1"/>
</dbReference>
<evidence type="ECO:0000313" key="3">
    <source>
        <dbReference type="EMBL" id="KZO97491.1"/>
    </source>
</evidence>
<evidence type="ECO:0000256" key="1">
    <source>
        <dbReference type="SAM" id="MobiDB-lite"/>
    </source>
</evidence>
<dbReference type="InterPro" id="IPR012965">
    <property type="entry name" value="Msb1/Mug8_dom"/>
</dbReference>
<dbReference type="PANTHER" id="PTHR28093">
    <property type="entry name" value="MORPHOGENESIS-RELATED PROTEIN MSB1"/>
    <property type="match status" value="1"/>
</dbReference>
<name>A0A167N9Q8_CALVF</name>
<dbReference type="InterPro" id="IPR037508">
    <property type="entry name" value="Msb1/Mug8"/>
</dbReference>
<feature type="domain" description="Meiotically up-regulated protein Msb1/Mug8" evidence="2">
    <location>
        <begin position="252"/>
        <end position="376"/>
    </location>
</feature>
<dbReference type="STRING" id="1330018.A0A167N9Q8"/>
<feature type="compositionally biased region" description="Polar residues" evidence="1">
    <location>
        <begin position="19"/>
        <end position="32"/>
    </location>
</feature>
<dbReference type="InterPro" id="IPR008936">
    <property type="entry name" value="Rho_GTPase_activation_prot"/>
</dbReference>
<feature type="region of interest" description="Disordered" evidence="1">
    <location>
        <begin position="580"/>
        <end position="615"/>
    </location>
</feature>
<reference evidence="3 4" key="1">
    <citation type="journal article" date="2016" name="Mol. Biol. Evol.">
        <title>Comparative Genomics of Early-Diverging Mushroom-Forming Fungi Provides Insights into the Origins of Lignocellulose Decay Capabilities.</title>
        <authorList>
            <person name="Nagy L.G."/>
            <person name="Riley R."/>
            <person name="Tritt A."/>
            <person name="Adam C."/>
            <person name="Daum C."/>
            <person name="Floudas D."/>
            <person name="Sun H."/>
            <person name="Yadav J.S."/>
            <person name="Pangilinan J."/>
            <person name="Larsson K.H."/>
            <person name="Matsuura K."/>
            <person name="Barry K."/>
            <person name="Labutti K."/>
            <person name="Kuo R."/>
            <person name="Ohm R.A."/>
            <person name="Bhattacharya S.S."/>
            <person name="Shirouzu T."/>
            <person name="Yoshinaga Y."/>
            <person name="Martin F.M."/>
            <person name="Grigoriev I.V."/>
            <person name="Hibbett D.S."/>
        </authorList>
    </citation>
    <scope>NUCLEOTIDE SEQUENCE [LARGE SCALE GENOMIC DNA]</scope>
    <source>
        <strain evidence="3 4">TUFC12733</strain>
    </source>
</reference>
<organism evidence="3 4">
    <name type="scientific">Calocera viscosa (strain TUFC12733)</name>
    <dbReference type="NCBI Taxonomy" id="1330018"/>
    <lineage>
        <taxon>Eukaryota</taxon>
        <taxon>Fungi</taxon>
        <taxon>Dikarya</taxon>
        <taxon>Basidiomycota</taxon>
        <taxon>Agaricomycotina</taxon>
        <taxon>Dacrymycetes</taxon>
        <taxon>Dacrymycetales</taxon>
        <taxon>Dacrymycetaceae</taxon>
        <taxon>Calocera</taxon>
    </lineage>
</organism>
<sequence length="782" mass="85174">MPSFISRLQRSFLKKKNDGTASKTRATISPAVQSEADLHTPEKEPVKPSSASFVPPTALKNDSPQSPRSPKSPTSRTIPLLSKSNSNSKKSLNKPKPAEQLPQLALKLPDPTPVEQPAGPFLAGIGQTLLDKQVLDEKHLKPGETLQLLQSAGAVVVERGLDTLGIFRPHWHSESALVQQTLLSLYISSLEPNNATAVGPPSPAEAFLTELRYTSDPHDVTAIIKWGLRHLYLENSAFGQTDTSGSLADSDWSWYRDFSVGERQAGYPPSAFTSILLPRLAPNHAALLGGLMDLISSVASHVAQNAMSGSRLSKALAYWVIARRPAHLTNFAALYEHWDTASRIMEHLFLAFVRDMERQHKLPTRLAELIAHYPFTTSHPSDDFLLPRPELTTHQFKALFIRIKKTLPNGRSEESKLHPLQLLGEALVAEYDDGVLQEAAKLKDLWGTLKSTVMPSELSEDESETPLRLSQIVAEESLRVLSLLASETAEPLVPALSSAPPRRSQSGRSKRRSFSMDHGRLKPPYSSLTVLYEDGTPNNRGRSQEDLPVSTNGSKVDWDMFSSSGFGVLGPAASLAESLSGRSANGAHNTSNANDSRTEKRRSMRPLPTKDMTPSYVTSLSTVPLDEAFIDVWSDSLLDPLVRGHWSEFLLCQLSDRAKVACTDIGAEWLIIEREVSVPPVAPKTQAIQRSPSNVSAATTTRFTRSFGRATAELASRKRFSLFSTSSGRSVRGRKESSATVASKGTNIGELGELPPIPGNVILSPASDVEAQAISPGPSSDK</sequence>
<feature type="region of interest" description="Disordered" evidence="1">
    <location>
        <begin position="494"/>
        <end position="551"/>
    </location>
</feature>
<dbReference type="AlphaFoldDB" id="A0A167N9Q8"/>
<dbReference type="Gene3D" id="1.10.555.10">
    <property type="entry name" value="Rho GTPase activation protein"/>
    <property type="match status" value="1"/>
</dbReference>
<dbReference type="Pfam" id="PF08101">
    <property type="entry name" value="Msb1-Mug8_dom"/>
    <property type="match status" value="1"/>
</dbReference>
<feature type="compositionally biased region" description="Low complexity" evidence="1">
    <location>
        <begin position="63"/>
        <end position="90"/>
    </location>
</feature>
<evidence type="ECO:0000259" key="2">
    <source>
        <dbReference type="Pfam" id="PF08101"/>
    </source>
</evidence>
<evidence type="ECO:0000313" key="4">
    <source>
        <dbReference type="Proteomes" id="UP000076738"/>
    </source>
</evidence>
<protein>
    <recommendedName>
        <fullName evidence="2">Meiotically up-regulated protein Msb1/Mug8 domain-containing protein</fullName>
    </recommendedName>
</protein>